<evidence type="ECO:0000313" key="1">
    <source>
        <dbReference type="EMBL" id="VAX11609.1"/>
    </source>
</evidence>
<proteinExistence type="predicted"/>
<evidence type="ECO:0008006" key="2">
    <source>
        <dbReference type="Google" id="ProtNLM"/>
    </source>
</evidence>
<reference evidence="1" key="1">
    <citation type="submission" date="2018-06" db="EMBL/GenBank/DDBJ databases">
        <authorList>
            <person name="Zhirakovskaya E."/>
        </authorList>
    </citation>
    <scope>NUCLEOTIDE SEQUENCE</scope>
</reference>
<name>A0A3B1AZV6_9ZZZZ</name>
<organism evidence="1">
    <name type="scientific">hydrothermal vent metagenome</name>
    <dbReference type="NCBI Taxonomy" id="652676"/>
    <lineage>
        <taxon>unclassified sequences</taxon>
        <taxon>metagenomes</taxon>
        <taxon>ecological metagenomes</taxon>
    </lineage>
</organism>
<gene>
    <name evidence="1" type="ORF">MNBD_GAMMA26-10</name>
</gene>
<dbReference type="Gene3D" id="3.40.50.300">
    <property type="entry name" value="P-loop containing nucleotide triphosphate hydrolases"/>
    <property type="match status" value="1"/>
</dbReference>
<dbReference type="AlphaFoldDB" id="A0A3B1AZV6"/>
<sequence length="202" mass="22641">MTFSKIIKDYSYALQVRGLSEHLNLGMNGKPYKLVLASGIQRGDGTSSLVESLAVSLAENPDNNVLVIACCDTDDCNDFIQLTETSSIAEIIKHPVSKGVHAVKCLDKKTLSRWSILQKSLPDMLKEFTHILIDGPPISSEPEMLRIIPDVDYVLLILKAHSVKWQVLNKVKQLIEQIGQNNIGVVLNRRKFFIPEKLYKLI</sequence>
<protein>
    <recommendedName>
        <fullName evidence="2">AAA domain-containing protein</fullName>
    </recommendedName>
</protein>
<dbReference type="EMBL" id="UOFX01000089">
    <property type="protein sequence ID" value="VAX11609.1"/>
    <property type="molecule type" value="Genomic_DNA"/>
</dbReference>
<accession>A0A3B1AZV6</accession>
<dbReference type="SUPFAM" id="SSF52540">
    <property type="entry name" value="P-loop containing nucleoside triphosphate hydrolases"/>
    <property type="match status" value="1"/>
</dbReference>
<dbReference type="InterPro" id="IPR027417">
    <property type="entry name" value="P-loop_NTPase"/>
</dbReference>